<dbReference type="InterPro" id="IPR053842">
    <property type="entry name" value="NikA-like"/>
</dbReference>
<comment type="caution">
    <text evidence="1">The sequence shown here is derived from an EMBL/GenBank/DDBJ whole genome shotgun (WGS) entry which is preliminary data.</text>
</comment>
<dbReference type="AlphaFoldDB" id="A0A415L6M2"/>
<accession>A0A415L6M2</accession>
<dbReference type="Pfam" id="PF21983">
    <property type="entry name" value="NikA-like"/>
    <property type="match status" value="1"/>
</dbReference>
<evidence type="ECO:0000313" key="2">
    <source>
        <dbReference type="Proteomes" id="UP000283314"/>
    </source>
</evidence>
<gene>
    <name evidence="1" type="ORF">DW018_09815</name>
</gene>
<sequence length="113" mass="13378">MADNRHKVVKHFRFTETEAKTLRKFAKMYGMTDSDYMRFLLSQKPEDYPEIRQMLSELINEVNHIGNNINQIARKNNAGFYNRDDMESLRSYMRKLILSVREVEKKIGSNKGS</sequence>
<reference evidence="1 2" key="1">
    <citation type="submission" date="2018-08" db="EMBL/GenBank/DDBJ databases">
        <title>A genome reference for cultivated species of the human gut microbiota.</title>
        <authorList>
            <person name="Zou Y."/>
            <person name="Xue W."/>
            <person name="Luo G."/>
        </authorList>
    </citation>
    <scope>NUCLEOTIDE SEQUENCE [LARGE SCALE GENOMIC DNA]</scope>
    <source>
        <strain evidence="1 2">AF37-4</strain>
    </source>
</reference>
<dbReference type="Proteomes" id="UP000283314">
    <property type="component" value="Unassembled WGS sequence"/>
</dbReference>
<dbReference type="EMBL" id="QROT01000007">
    <property type="protein sequence ID" value="RHL44074.1"/>
    <property type="molecule type" value="Genomic_DNA"/>
</dbReference>
<proteinExistence type="predicted"/>
<evidence type="ECO:0000313" key="1">
    <source>
        <dbReference type="EMBL" id="RHL44074.1"/>
    </source>
</evidence>
<protein>
    <submittedName>
        <fullName evidence="1">Plasmid mobilization relaxosome protein MobC</fullName>
    </submittedName>
</protein>
<dbReference type="RefSeq" id="WP_118380023.1">
    <property type="nucleotide sequence ID" value="NZ_CABJDQ010000007.1"/>
</dbReference>
<dbReference type="GeneID" id="66467543"/>
<organism evidence="1 2">
    <name type="scientific">Eubacterium ventriosum</name>
    <dbReference type="NCBI Taxonomy" id="39496"/>
    <lineage>
        <taxon>Bacteria</taxon>
        <taxon>Bacillati</taxon>
        <taxon>Bacillota</taxon>
        <taxon>Clostridia</taxon>
        <taxon>Eubacteriales</taxon>
        <taxon>Eubacteriaceae</taxon>
        <taxon>Eubacterium</taxon>
    </lineage>
</organism>
<name>A0A415L6M2_9FIRM</name>